<keyword evidence="2" id="KW-1185">Reference proteome</keyword>
<accession>W9CRX8</accession>
<gene>
    <name evidence="1" type="ORF">SBOR_2378</name>
</gene>
<sequence>MARLLSKGLGNLAGPARIAGSVTNAAGIAIQRNMPSCNATWYNNKFVVSTIGPNRANVGEKPALSKSGVFLLAVSRLGVHIGGENDGDDDDDVVFVLYRMLF</sequence>
<dbReference type="AlphaFoldDB" id="W9CRX8"/>
<dbReference type="HOGENOM" id="CLU_2279109_0_0_1"/>
<organism evidence="1 2">
    <name type="scientific">Sclerotinia borealis (strain F-4128)</name>
    <dbReference type="NCBI Taxonomy" id="1432307"/>
    <lineage>
        <taxon>Eukaryota</taxon>
        <taxon>Fungi</taxon>
        <taxon>Dikarya</taxon>
        <taxon>Ascomycota</taxon>
        <taxon>Pezizomycotina</taxon>
        <taxon>Leotiomycetes</taxon>
        <taxon>Helotiales</taxon>
        <taxon>Sclerotiniaceae</taxon>
        <taxon>Sclerotinia</taxon>
    </lineage>
</organism>
<evidence type="ECO:0000313" key="2">
    <source>
        <dbReference type="Proteomes" id="UP000019487"/>
    </source>
</evidence>
<reference evidence="1 2" key="1">
    <citation type="journal article" date="2014" name="Genome Announc.">
        <title>Draft genome sequence of Sclerotinia borealis, a psychrophilic plant pathogenic fungus.</title>
        <authorList>
            <person name="Mardanov A.V."/>
            <person name="Beletsky A.V."/>
            <person name="Kadnikov V.V."/>
            <person name="Ignatov A.N."/>
            <person name="Ravin N.V."/>
        </authorList>
    </citation>
    <scope>NUCLEOTIDE SEQUENCE [LARGE SCALE GENOMIC DNA]</scope>
    <source>
        <strain evidence="2">F-4157</strain>
    </source>
</reference>
<evidence type="ECO:0000313" key="1">
    <source>
        <dbReference type="EMBL" id="ESZ97255.1"/>
    </source>
</evidence>
<name>W9CRX8_SCLBF</name>
<dbReference type="EMBL" id="AYSA01000095">
    <property type="protein sequence ID" value="ESZ97255.1"/>
    <property type="molecule type" value="Genomic_DNA"/>
</dbReference>
<protein>
    <submittedName>
        <fullName evidence="1">Uncharacterized protein</fullName>
    </submittedName>
</protein>
<dbReference type="Proteomes" id="UP000019487">
    <property type="component" value="Unassembled WGS sequence"/>
</dbReference>
<proteinExistence type="predicted"/>
<comment type="caution">
    <text evidence="1">The sequence shown here is derived from an EMBL/GenBank/DDBJ whole genome shotgun (WGS) entry which is preliminary data.</text>
</comment>